<organism evidence="2 3">
    <name type="scientific">Xenotaenia resolanae</name>
    <dbReference type="NCBI Taxonomy" id="208358"/>
    <lineage>
        <taxon>Eukaryota</taxon>
        <taxon>Metazoa</taxon>
        <taxon>Chordata</taxon>
        <taxon>Craniata</taxon>
        <taxon>Vertebrata</taxon>
        <taxon>Euteleostomi</taxon>
        <taxon>Actinopterygii</taxon>
        <taxon>Neopterygii</taxon>
        <taxon>Teleostei</taxon>
        <taxon>Neoteleostei</taxon>
        <taxon>Acanthomorphata</taxon>
        <taxon>Ovalentaria</taxon>
        <taxon>Atherinomorphae</taxon>
        <taxon>Cyprinodontiformes</taxon>
        <taxon>Goodeidae</taxon>
        <taxon>Xenotaenia</taxon>
    </lineage>
</organism>
<evidence type="ECO:0000313" key="3">
    <source>
        <dbReference type="Proteomes" id="UP001444071"/>
    </source>
</evidence>
<accession>A0ABV0WYG6</accession>
<gene>
    <name evidence="2" type="primary">SLC4A2_4</name>
    <name evidence="2" type="ORF">XENORESO_019905</name>
</gene>
<proteinExistence type="predicted"/>
<dbReference type="InterPro" id="IPR016152">
    <property type="entry name" value="PTrfase/Anion_transptr"/>
</dbReference>
<evidence type="ECO:0000259" key="1">
    <source>
        <dbReference type="Pfam" id="PF07565"/>
    </source>
</evidence>
<dbReference type="InterPro" id="IPR013769">
    <property type="entry name" value="Band3_cytoplasmic_dom"/>
</dbReference>
<comment type="caution">
    <text evidence="2">The sequence shown here is derived from an EMBL/GenBank/DDBJ whole genome shotgun (WGS) entry which is preliminary data.</text>
</comment>
<dbReference type="Gene3D" id="3.40.930.10">
    <property type="entry name" value="Mannitol-specific EII, Chain A"/>
    <property type="match status" value="1"/>
</dbReference>
<feature type="domain" description="Band 3 cytoplasmic" evidence="1">
    <location>
        <begin position="1"/>
        <end position="105"/>
    </location>
</feature>
<sequence>MFVELKELVKDKNQDLQWRETARWIRFEEDVEEETERWRRPHIASLSFHSLLELQKLLSHGVVLLDLKQKTLPDIAQQVVEQMVITDQIKSEDRAHMLRTLLLPH</sequence>
<name>A0ABV0WYG6_9TELE</name>
<dbReference type="PANTHER" id="PTHR11453:SF14">
    <property type="entry name" value="ANION EXCHANGE PROTEIN 2"/>
    <property type="match status" value="1"/>
</dbReference>
<dbReference type="SUPFAM" id="SSF55804">
    <property type="entry name" value="Phoshotransferase/anion transport protein"/>
    <property type="match status" value="1"/>
</dbReference>
<dbReference type="Pfam" id="PF07565">
    <property type="entry name" value="Band_3_cyto"/>
    <property type="match status" value="1"/>
</dbReference>
<dbReference type="EMBL" id="JAHRIM010077577">
    <property type="protein sequence ID" value="MEQ2274381.1"/>
    <property type="molecule type" value="Genomic_DNA"/>
</dbReference>
<keyword evidence="3" id="KW-1185">Reference proteome</keyword>
<evidence type="ECO:0000313" key="2">
    <source>
        <dbReference type="EMBL" id="MEQ2274381.1"/>
    </source>
</evidence>
<dbReference type="Proteomes" id="UP001444071">
    <property type="component" value="Unassembled WGS sequence"/>
</dbReference>
<dbReference type="PANTHER" id="PTHR11453">
    <property type="entry name" value="ANION EXCHANGE PROTEIN"/>
    <property type="match status" value="1"/>
</dbReference>
<dbReference type="InterPro" id="IPR003020">
    <property type="entry name" value="HCO3_transpt_euk"/>
</dbReference>
<feature type="non-terminal residue" evidence="2">
    <location>
        <position position="105"/>
    </location>
</feature>
<protein>
    <submittedName>
        <fullName evidence="2">Anion exchange protein 2</fullName>
    </submittedName>
</protein>
<reference evidence="2 3" key="1">
    <citation type="submission" date="2021-06" db="EMBL/GenBank/DDBJ databases">
        <authorList>
            <person name="Palmer J.M."/>
        </authorList>
    </citation>
    <scope>NUCLEOTIDE SEQUENCE [LARGE SCALE GENOMIC DNA]</scope>
    <source>
        <strain evidence="2 3">XR_2019</strain>
        <tissue evidence="2">Muscle</tissue>
    </source>
</reference>